<dbReference type="Pfam" id="PF24883">
    <property type="entry name" value="NPHP3_N"/>
    <property type="match status" value="1"/>
</dbReference>
<name>A0A4Q2DRH2_9AGAR</name>
<evidence type="ECO:0000256" key="1">
    <source>
        <dbReference type="ARBA" id="ARBA00022737"/>
    </source>
</evidence>
<organism evidence="3 4">
    <name type="scientific">Candolleomyces aberdarensis</name>
    <dbReference type="NCBI Taxonomy" id="2316362"/>
    <lineage>
        <taxon>Eukaryota</taxon>
        <taxon>Fungi</taxon>
        <taxon>Dikarya</taxon>
        <taxon>Basidiomycota</taxon>
        <taxon>Agaricomycotina</taxon>
        <taxon>Agaricomycetes</taxon>
        <taxon>Agaricomycetidae</taxon>
        <taxon>Agaricales</taxon>
        <taxon>Agaricineae</taxon>
        <taxon>Psathyrellaceae</taxon>
        <taxon>Candolleomyces</taxon>
    </lineage>
</organism>
<feature type="domain" description="Nephrocystin 3-like N-terminal" evidence="2">
    <location>
        <begin position="42"/>
        <end position="203"/>
    </location>
</feature>
<sequence>MLGWKLLLQHAAPNALHDSGARFDPPKCDDDTRVEVIGEIMGWIQDRDPPQRCLCLTGAAGAGKSALQQTIAERCAEKNVLASAFFFSTADFTRNIVAPIIPTIAYQLSRINPLLRYCIVAAIEDDPLVFSKSLRAQIESLITRPLLQYQEKSGADLRDIPRAILIDGLDECANEDHQAELLTAIKDGFLNESLPFRLFIASRPEWAIRTALAAGGCFHGVAYQIQLSDKYDATADIRRFLWRKLLDIGARSSDPQAQPPFWPTLQDLEILVRAASGQFIYAATVIRFVSERRGSPVNRLNTILNWTSGNNQRSNPFAPLDLLYANILSKAKEAYDAADINGHDFLLLLNAYRLNMDRNNDHIVQDLDHLLCSEHDAHVWFLSDLRSLITTEAYPNHRASGQQLLQLRMYHKSFLDFLSDQSRSKELFFPKSEAVWKTFIGSIMQPLHGTPAMSTVDA</sequence>
<dbReference type="Proteomes" id="UP000290288">
    <property type="component" value="Unassembled WGS sequence"/>
</dbReference>
<keyword evidence="1" id="KW-0677">Repeat</keyword>
<dbReference type="AlphaFoldDB" id="A0A4Q2DRH2"/>
<evidence type="ECO:0000259" key="2">
    <source>
        <dbReference type="Pfam" id="PF24883"/>
    </source>
</evidence>
<dbReference type="Gene3D" id="3.40.50.300">
    <property type="entry name" value="P-loop containing nucleotide triphosphate hydrolases"/>
    <property type="match status" value="1"/>
</dbReference>
<proteinExistence type="predicted"/>
<dbReference type="PANTHER" id="PTHR10039:SF14">
    <property type="entry name" value="NACHT DOMAIN-CONTAINING PROTEIN"/>
    <property type="match status" value="1"/>
</dbReference>
<evidence type="ECO:0000313" key="4">
    <source>
        <dbReference type="Proteomes" id="UP000290288"/>
    </source>
</evidence>
<dbReference type="EMBL" id="SDEE01000105">
    <property type="protein sequence ID" value="RXW21505.1"/>
    <property type="molecule type" value="Genomic_DNA"/>
</dbReference>
<dbReference type="InterPro" id="IPR027417">
    <property type="entry name" value="P-loop_NTPase"/>
</dbReference>
<dbReference type="PANTHER" id="PTHR10039">
    <property type="entry name" value="AMELOGENIN"/>
    <property type="match status" value="1"/>
</dbReference>
<dbReference type="OrthoDB" id="3018344at2759"/>
<dbReference type="SUPFAM" id="SSF52540">
    <property type="entry name" value="P-loop containing nucleoside triphosphate hydrolases"/>
    <property type="match status" value="1"/>
</dbReference>
<dbReference type="InterPro" id="IPR056884">
    <property type="entry name" value="NPHP3-like_N"/>
</dbReference>
<gene>
    <name evidence="3" type="ORF">EST38_g4353</name>
</gene>
<keyword evidence="4" id="KW-1185">Reference proteome</keyword>
<comment type="caution">
    <text evidence="3">The sequence shown here is derived from an EMBL/GenBank/DDBJ whole genome shotgun (WGS) entry which is preliminary data.</text>
</comment>
<protein>
    <recommendedName>
        <fullName evidence="2">Nephrocystin 3-like N-terminal domain-containing protein</fullName>
    </recommendedName>
</protein>
<reference evidence="3 4" key="1">
    <citation type="submission" date="2019-01" db="EMBL/GenBank/DDBJ databases">
        <title>Draft genome sequence of Psathyrella aberdarensis IHI B618.</title>
        <authorList>
            <person name="Buettner E."/>
            <person name="Kellner H."/>
        </authorList>
    </citation>
    <scope>NUCLEOTIDE SEQUENCE [LARGE SCALE GENOMIC DNA]</scope>
    <source>
        <strain evidence="3 4">IHI B618</strain>
    </source>
</reference>
<evidence type="ECO:0000313" key="3">
    <source>
        <dbReference type="EMBL" id="RXW21505.1"/>
    </source>
</evidence>
<dbReference type="STRING" id="2316362.A0A4Q2DRH2"/>
<accession>A0A4Q2DRH2</accession>